<dbReference type="SFLD" id="SFLDS00019">
    <property type="entry name" value="Glutathione_Transferase_(cytos"/>
    <property type="match status" value="1"/>
</dbReference>
<dbReference type="SFLD" id="SFLDG00358">
    <property type="entry name" value="Main_(cytGST)"/>
    <property type="match status" value="1"/>
</dbReference>
<dbReference type="AlphaFoldDB" id="A0A9P4M4Q2"/>
<feature type="domain" description="GST N-terminal" evidence="2">
    <location>
        <begin position="27"/>
        <end position="106"/>
    </location>
</feature>
<dbReference type="InterPro" id="IPR036282">
    <property type="entry name" value="Glutathione-S-Trfase_C_sf"/>
</dbReference>
<sequence>MATTGPKYHPVATGAATETVQQHQEPEDLTLWAGWFCPFTQRAWIALEEKSIPYKYIEVNPYLKDPGFLAISPKGLVPTLTLPDGRPVNDSLIICEYLEDAHPSSSPLLPKDPYERAQARTWIKHINEAVVPAFFRLLQAQPSEQDKQAKALAELNEALRTVCQKVKGPYFFGEEFGLVDVAIAPWAVRDFIVQEYRGFRRDDVPGWGSWAEALESRGSVARTTSEKERYVEFNQTFLKNEGHSMVGKAARSGRAIE</sequence>
<dbReference type="Gene3D" id="3.40.30.10">
    <property type="entry name" value="Glutaredoxin"/>
    <property type="match status" value="1"/>
</dbReference>
<dbReference type="InterPro" id="IPR036249">
    <property type="entry name" value="Thioredoxin-like_sf"/>
</dbReference>
<dbReference type="PROSITE" id="PS50405">
    <property type="entry name" value="GST_CTER"/>
    <property type="match status" value="1"/>
</dbReference>
<dbReference type="Gene3D" id="1.20.1050.10">
    <property type="match status" value="1"/>
</dbReference>
<dbReference type="PROSITE" id="PS50404">
    <property type="entry name" value="GST_NTER"/>
    <property type="match status" value="1"/>
</dbReference>
<dbReference type="InterPro" id="IPR050983">
    <property type="entry name" value="GST_Omega/HSP26"/>
</dbReference>
<dbReference type="InterPro" id="IPR005442">
    <property type="entry name" value="GST_omega"/>
</dbReference>
<evidence type="ECO:0000259" key="3">
    <source>
        <dbReference type="PROSITE" id="PS50405"/>
    </source>
</evidence>
<dbReference type="OrthoDB" id="5387008at2759"/>
<accession>A0A9P4M4Q2</accession>
<dbReference type="InterPro" id="IPR010987">
    <property type="entry name" value="Glutathione-S-Trfase_C-like"/>
</dbReference>
<dbReference type="PANTHER" id="PTHR43968:SF6">
    <property type="entry name" value="GLUTATHIONE S-TRANSFERASE OMEGA"/>
    <property type="match status" value="1"/>
</dbReference>
<dbReference type="Pfam" id="PF13409">
    <property type="entry name" value="GST_N_2"/>
    <property type="match status" value="1"/>
</dbReference>
<dbReference type="PANTHER" id="PTHR43968">
    <property type="match status" value="1"/>
</dbReference>
<comment type="caution">
    <text evidence="4">The sequence shown here is derived from an EMBL/GenBank/DDBJ whole genome shotgun (WGS) entry which is preliminary data.</text>
</comment>
<dbReference type="CDD" id="cd00570">
    <property type="entry name" value="GST_N_family"/>
    <property type="match status" value="1"/>
</dbReference>
<organism evidence="4 5">
    <name type="scientific">Rhizodiscina lignyota</name>
    <dbReference type="NCBI Taxonomy" id="1504668"/>
    <lineage>
        <taxon>Eukaryota</taxon>
        <taxon>Fungi</taxon>
        <taxon>Dikarya</taxon>
        <taxon>Ascomycota</taxon>
        <taxon>Pezizomycotina</taxon>
        <taxon>Dothideomycetes</taxon>
        <taxon>Pleosporomycetidae</taxon>
        <taxon>Aulographales</taxon>
        <taxon>Rhizodiscinaceae</taxon>
        <taxon>Rhizodiscina</taxon>
    </lineage>
</organism>
<protein>
    <submittedName>
        <fullName evidence="4">Glutathione S-transferase</fullName>
    </submittedName>
</protein>
<reference evidence="4" key="1">
    <citation type="journal article" date="2020" name="Stud. Mycol.">
        <title>101 Dothideomycetes genomes: a test case for predicting lifestyles and emergence of pathogens.</title>
        <authorList>
            <person name="Haridas S."/>
            <person name="Albert R."/>
            <person name="Binder M."/>
            <person name="Bloem J."/>
            <person name="Labutti K."/>
            <person name="Salamov A."/>
            <person name="Andreopoulos B."/>
            <person name="Baker S."/>
            <person name="Barry K."/>
            <person name="Bills G."/>
            <person name="Bluhm B."/>
            <person name="Cannon C."/>
            <person name="Castanera R."/>
            <person name="Culley D."/>
            <person name="Daum C."/>
            <person name="Ezra D."/>
            <person name="Gonzalez J."/>
            <person name="Henrissat B."/>
            <person name="Kuo A."/>
            <person name="Liang C."/>
            <person name="Lipzen A."/>
            <person name="Lutzoni F."/>
            <person name="Magnuson J."/>
            <person name="Mondo S."/>
            <person name="Nolan M."/>
            <person name="Ohm R."/>
            <person name="Pangilinan J."/>
            <person name="Park H.-J."/>
            <person name="Ramirez L."/>
            <person name="Alfaro M."/>
            <person name="Sun H."/>
            <person name="Tritt A."/>
            <person name="Yoshinaga Y."/>
            <person name="Zwiers L.-H."/>
            <person name="Turgeon B."/>
            <person name="Goodwin S."/>
            <person name="Spatafora J."/>
            <person name="Crous P."/>
            <person name="Grigoriev I."/>
        </authorList>
    </citation>
    <scope>NUCLEOTIDE SEQUENCE</scope>
    <source>
        <strain evidence="4">CBS 133067</strain>
    </source>
</reference>
<evidence type="ECO:0000313" key="4">
    <source>
        <dbReference type="EMBL" id="KAF2097961.1"/>
    </source>
</evidence>
<dbReference type="Pfam" id="PF13410">
    <property type="entry name" value="GST_C_2"/>
    <property type="match status" value="1"/>
</dbReference>
<feature type="domain" description="GST C-terminal" evidence="3">
    <location>
        <begin position="112"/>
        <end position="233"/>
    </location>
</feature>
<dbReference type="SUPFAM" id="SSF47616">
    <property type="entry name" value="GST C-terminal domain-like"/>
    <property type="match status" value="1"/>
</dbReference>
<evidence type="ECO:0000259" key="2">
    <source>
        <dbReference type="PROSITE" id="PS50404"/>
    </source>
</evidence>
<dbReference type="EMBL" id="ML978127">
    <property type="protein sequence ID" value="KAF2097961.1"/>
    <property type="molecule type" value="Genomic_DNA"/>
</dbReference>
<dbReference type="InterPro" id="IPR040079">
    <property type="entry name" value="Glutathione_S-Trfase"/>
</dbReference>
<dbReference type="InterPro" id="IPR004045">
    <property type="entry name" value="Glutathione_S-Trfase_N"/>
</dbReference>
<dbReference type="Proteomes" id="UP000799772">
    <property type="component" value="Unassembled WGS sequence"/>
</dbReference>
<proteinExistence type="predicted"/>
<dbReference type="PRINTS" id="PR01625">
    <property type="entry name" value="GSTRNSFRASEO"/>
</dbReference>
<dbReference type="SUPFAM" id="SSF52833">
    <property type="entry name" value="Thioredoxin-like"/>
    <property type="match status" value="1"/>
</dbReference>
<evidence type="ECO:0000313" key="5">
    <source>
        <dbReference type="Proteomes" id="UP000799772"/>
    </source>
</evidence>
<gene>
    <name evidence="4" type="ORF">NA57DRAFT_66469</name>
</gene>
<evidence type="ECO:0000256" key="1">
    <source>
        <dbReference type="ARBA" id="ARBA00023002"/>
    </source>
</evidence>
<dbReference type="GO" id="GO:0005737">
    <property type="term" value="C:cytoplasm"/>
    <property type="evidence" value="ECO:0007669"/>
    <property type="project" value="InterPro"/>
</dbReference>
<name>A0A9P4M4Q2_9PEZI</name>
<keyword evidence="5" id="KW-1185">Reference proteome</keyword>
<dbReference type="GO" id="GO:0045174">
    <property type="term" value="F:glutathione dehydrogenase (ascorbate) activity"/>
    <property type="evidence" value="ECO:0007669"/>
    <property type="project" value="UniProtKB-ARBA"/>
</dbReference>
<dbReference type="GO" id="GO:0004364">
    <property type="term" value="F:glutathione transferase activity"/>
    <property type="evidence" value="ECO:0007669"/>
    <property type="project" value="InterPro"/>
</dbReference>
<keyword evidence="1" id="KW-0560">Oxidoreductase</keyword>